<dbReference type="InterPro" id="IPR036625">
    <property type="entry name" value="E3-bd_dom_sf"/>
</dbReference>
<keyword evidence="4 6" id="KW-0450">Lipoyl</keyword>
<dbReference type="RefSeq" id="WP_315745704.1">
    <property type="nucleotide sequence ID" value="NZ_JAVYAA010000002.1"/>
</dbReference>
<dbReference type="InterPro" id="IPR003016">
    <property type="entry name" value="2-oxoA_DH_lipoyl-BS"/>
</dbReference>
<name>A0AAJ2N931_9BACL</name>
<dbReference type="Gene3D" id="3.30.559.10">
    <property type="entry name" value="Chloramphenicol acetyltransferase-like domain"/>
    <property type="match status" value="1"/>
</dbReference>
<evidence type="ECO:0000256" key="5">
    <source>
        <dbReference type="ARBA" id="ARBA00023315"/>
    </source>
</evidence>
<dbReference type="Pfam" id="PF00364">
    <property type="entry name" value="Biotin_lipoyl"/>
    <property type="match status" value="1"/>
</dbReference>
<comment type="similarity">
    <text evidence="2 6">Belongs to the 2-oxoacid dehydrogenase family.</text>
</comment>
<reference evidence="10" key="1">
    <citation type="submission" date="2023-09" db="EMBL/GenBank/DDBJ databases">
        <title>Paenibacillus sp. chi10 Genome sequencing and assembly.</title>
        <authorList>
            <person name="Kim I."/>
        </authorList>
    </citation>
    <scope>NUCLEOTIDE SEQUENCE [LARGE SCALE GENOMIC DNA]</scope>
    <source>
        <strain evidence="10">chi10</strain>
    </source>
</reference>
<dbReference type="EC" id="2.3.1.-" evidence="6"/>
<proteinExistence type="inferred from homology"/>
<gene>
    <name evidence="9" type="ORF">RQP50_13055</name>
</gene>
<feature type="domain" description="Peripheral subunit-binding (PSBD)" evidence="8">
    <location>
        <begin position="130"/>
        <end position="167"/>
    </location>
</feature>
<protein>
    <recommendedName>
        <fullName evidence="6">Dihydrolipoamide acetyltransferase component of pyruvate dehydrogenase complex</fullName>
        <ecNumber evidence="6">2.3.1.-</ecNumber>
    </recommendedName>
</protein>
<dbReference type="PROSITE" id="PS50968">
    <property type="entry name" value="BIOTINYL_LIPOYL"/>
    <property type="match status" value="1"/>
</dbReference>
<comment type="cofactor">
    <cofactor evidence="1 6">
        <name>(R)-lipoate</name>
        <dbReference type="ChEBI" id="CHEBI:83088"/>
    </cofactor>
</comment>
<dbReference type="InterPro" id="IPR004167">
    <property type="entry name" value="PSBD"/>
</dbReference>
<dbReference type="InterPro" id="IPR011053">
    <property type="entry name" value="Single_hybrid_motif"/>
</dbReference>
<keyword evidence="10" id="KW-1185">Reference proteome</keyword>
<dbReference type="PROSITE" id="PS00189">
    <property type="entry name" value="LIPOYL"/>
    <property type="match status" value="1"/>
</dbReference>
<keyword evidence="3 6" id="KW-0808">Transferase</keyword>
<dbReference type="EMBL" id="JAVYAA010000002">
    <property type="protein sequence ID" value="MDT8977174.1"/>
    <property type="molecule type" value="Genomic_DNA"/>
</dbReference>
<dbReference type="GO" id="GO:0005737">
    <property type="term" value="C:cytoplasm"/>
    <property type="evidence" value="ECO:0007669"/>
    <property type="project" value="TreeGrafter"/>
</dbReference>
<dbReference type="Proteomes" id="UP001250538">
    <property type="component" value="Unassembled WGS sequence"/>
</dbReference>
<dbReference type="Pfam" id="PF00198">
    <property type="entry name" value="2-oxoacid_dh"/>
    <property type="match status" value="1"/>
</dbReference>
<evidence type="ECO:0000256" key="2">
    <source>
        <dbReference type="ARBA" id="ARBA00007317"/>
    </source>
</evidence>
<dbReference type="CDD" id="cd06849">
    <property type="entry name" value="lipoyl_domain"/>
    <property type="match status" value="1"/>
</dbReference>
<dbReference type="Gene3D" id="2.40.50.100">
    <property type="match status" value="1"/>
</dbReference>
<sequence length="449" mass="48766">MIEFKLPDVGEGIHEGEIGKWLIKEGEWVACDQPIVEVQTDKVNAELTAPAAGVVRKLMFAEGAGVRVGEVLFLLEAEGRIPAMEAGKAEQAASVAAVVNAPSPSPAVALPLSAATSPSVSAELPVGRVRAAPYVRQLARQLNVDIEQVKGSGAAGRISEEDVRRYAAAGTTKEAERAGADLIWENAVQPALERTASAVRPQNAAAGLHGAAPTSCAEERLPLRGVRLRIAERLVKAVTIIPHVTQVDELEADALQALRERLRPLAAERQVKLTYLPFFIKAIVIALKEFPFFNASLDDETKEIVLKRYYHIGIATDTSDGLIVPVIRDADRKTVFELAEEIGRLSERAREGKLKLEEITGGTFTISNVGPIGSLLATPIINHPEAAILALHKMEPRMVVRNGEGVIRLMMNMALSFDHRLIDGAEAIRFTNRIKRLLEQPDLLWAEMV</sequence>
<dbReference type="SUPFAM" id="SSF52777">
    <property type="entry name" value="CoA-dependent acyltransferases"/>
    <property type="match status" value="1"/>
</dbReference>
<comment type="caution">
    <text evidence="9">The sequence shown here is derived from an EMBL/GenBank/DDBJ whole genome shotgun (WGS) entry which is preliminary data.</text>
</comment>
<feature type="domain" description="Lipoyl-binding" evidence="7">
    <location>
        <begin position="1"/>
        <end position="76"/>
    </location>
</feature>
<dbReference type="InterPro" id="IPR023213">
    <property type="entry name" value="CAT-like_dom_sf"/>
</dbReference>
<dbReference type="SUPFAM" id="SSF51230">
    <property type="entry name" value="Single hybrid motif"/>
    <property type="match status" value="1"/>
</dbReference>
<dbReference type="InterPro" id="IPR000089">
    <property type="entry name" value="Biotin_lipoyl"/>
</dbReference>
<evidence type="ECO:0000259" key="7">
    <source>
        <dbReference type="PROSITE" id="PS50968"/>
    </source>
</evidence>
<organism evidence="9 10">
    <name type="scientific">Paenibacillus suaedae</name>
    <dbReference type="NCBI Taxonomy" id="3077233"/>
    <lineage>
        <taxon>Bacteria</taxon>
        <taxon>Bacillati</taxon>
        <taxon>Bacillota</taxon>
        <taxon>Bacilli</taxon>
        <taxon>Bacillales</taxon>
        <taxon>Paenibacillaceae</taxon>
        <taxon>Paenibacillus</taxon>
    </lineage>
</organism>
<dbReference type="FunFam" id="3.30.559.10:FF:000007">
    <property type="entry name" value="Dihydrolipoamide acetyltransferase component of pyruvate dehydrogenase complex"/>
    <property type="match status" value="1"/>
</dbReference>
<dbReference type="Gene3D" id="4.10.320.10">
    <property type="entry name" value="E3-binding domain"/>
    <property type="match status" value="1"/>
</dbReference>
<evidence type="ECO:0000256" key="6">
    <source>
        <dbReference type="RuleBase" id="RU003423"/>
    </source>
</evidence>
<dbReference type="SUPFAM" id="SSF47005">
    <property type="entry name" value="Peripheral subunit-binding domain of 2-oxo acid dehydrogenase complex"/>
    <property type="match status" value="1"/>
</dbReference>
<dbReference type="PANTHER" id="PTHR43178:SF5">
    <property type="entry name" value="LIPOAMIDE ACYLTRANSFERASE COMPONENT OF BRANCHED-CHAIN ALPHA-KETO ACID DEHYDROGENASE COMPLEX, MITOCHONDRIAL"/>
    <property type="match status" value="1"/>
</dbReference>
<accession>A0AAJ2N931</accession>
<dbReference type="Pfam" id="PF02817">
    <property type="entry name" value="E3_binding"/>
    <property type="match status" value="1"/>
</dbReference>
<evidence type="ECO:0000259" key="8">
    <source>
        <dbReference type="PROSITE" id="PS51826"/>
    </source>
</evidence>
<evidence type="ECO:0000256" key="3">
    <source>
        <dbReference type="ARBA" id="ARBA00022679"/>
    </source>
</evidence>
<dbReference type="AlphaFoldDB" id="A0AAJ2N931"/>
<dbReference type="GO" id="GO:0031405">
    <property type="term" value="F:lipoic acid binding"/>
    <property type="evidence" value="ECO:0007669"/>
    <property type="project" value="TreeGrafter"/>
</dbReference>
<dbReference type="InterPro" id="IPR001078">
    <property type="entry name" value="2-oxoacid_DH_actylTfrase"/>
</dbReference>
<evidence type="ECO:0000313" key="9">
    <source>
        <dbReference type="EMBL" id="MDT8977174.1"/>
    </source>
</evidence>
<evidence type="ECO:0000256" key="1">
    <source>
        <dbReference type="ARBA" id="ARBA00001938"/>
    </source>
</evidence>
<evidence type="ECO:0000256" key="4">
    <source>
        <dbReference type="ARBA" id="ARBA00022823"/>
    </source>
</evidence>
<evidence type="ECO:0000313" key="10">
    <source>
        <dbReference type="Proteomes" id="UP001250538"/>
    </source>
</evidence>
<keyword evidence="5 6" id="KW-0012">Acyltransferase</keyword>
<dbReference type="GO" id="GO:0016407">
    <property type="term" value="F:acetyltransferase activity"/>
    <property type="evidence" value="ECO:0007669"/>
    <property type="project" value="TreeGrafter"/>
</dbReference>
<dbReference type="InterPro" id="IPR050743">
    <property type="entry name" value="2-oxoacid_DH_E2_comp"/>
</dbReference>
<dbReference type="PROSITE" id="PS51826">
    <property type="entry name" value="PSBD"/>
    <property type="match status" value="1"/>
</dbReference>
<dbReference type="PANTHER" id="PTHR43178">
    <property type="entry name" value="DIHYDROLIPOAMIDE ACETYLTRANSFERASE COMPONENT OF PYRUVATE DEHYDROGENASE COMPLEX"/>
    <property type="match status" value="1"/>
</dbReference>